<proteinExistence type="predicted"/>
<accession>A0A6N2MA65</accession>
<keyword evidence="2" id="KW-1133">Transmembrane helix</keyword>
<feature type="region of interest" description="Disordered" evidence="1">
    <location>
        <begin position="244"/>
        <end position="285"/>
    </location>
</feature>
<evidence type="ECO:0000256" key="2">
    <source>
        <dbReference type="SAM" id="Phobius"/>
    </source>
</evidence>
<dbReference type="AlphaFoldDB" id="A0A6N2MA65"/>
<gene>
    <name evidence="3" type="ORF">SVIM_LOCUS337856</name>
</gene>
<keyword evidence="2" id="KW-0812">Transmembrane</keyword>
<evidence type="ECO:0000256" key="1">
    <source>
        <dbReference type="SAM" id="MobiDB-lite"/>
    </source>
</evidence>
<organism evidence="3">
    <name type="scientific">Salix viminalis</name>
    <name type="common">Common osier</name>
    <name type="synonym">Basket willow</name>
    <dbReference type="NCBI Taxonomy" id="40686"/>
    <lineage>
        <taxon>Eukaryota</taxon>
        <taxon>Viridiplantae</taxon>
        <taxon>Streptophyta</taxon>
        <taxon>Embryophyta</taxon>
        <taxon>Tracheophyta</taxon>
        <taxon>Spermatophyta</taxon>
        <taxon>Magnoliopsida</taxon>
        <taxon>eudicotyledons</taxon>
        <taxon>Gunneridae</taxon>
        <taxon>Pentapetalae</taxon>
        <taxon>rosids</taxon>
        <taxon>fabids</taxon>
        <taxon>Malpighiales</taxon>
        <taxon>Salicaceae</taxon>
        <taxon>Saliceae</taxon>
        <taxon>Salix</taxon>
    </lineage>
</organism>
<dbReference type="EMBL" id="CAADRP010001730">
    <property type="protein sequence ID" value="VFU50614.1"/>
    <property type="molecule type" value="Genomic_DNA"/>
</dbReference>
<feature type="compositionally biased region" description="Low complexity" evidence="1">
    <location>
        <begin position="270"/>
        <end position="282"/>
    </location>
</feature>
<protein>
    <submittedName>
        <fullName evidence="3">Uncharacterized protein</fullName>
    </submittedName>
</protein>
<feature type="transmembrane region" description="Helical" evidence="2">
    <location>
        <begin position="21"/>
        <end position="47"/>
    </location>
</feature>
<feature type="compositionally biased region" description="Acidic residues" evidence="1">
    <location>
        <begin position="244"/>
        <end position="269"/>
    </location>
</feature>
<reference evidence="3" key="1">
    <citation type="submission" date="2019-03" db="EMBL/GenBank/DDBJ databases">
        <authorList>
            <person name="Mank J."/>
            <person name="Almeida P."/>
        </authorList>
    </citation>
    <scope>NUCLEOTIDE SEQUENCE</scope>
    <source>
        <strain evidence="3">78183</strain>
    </source>
</reference>
<evidence type="ECO:0000313" key="3">
    <source>
        <dbReference type="EMBL" id="VFU50614.1"/>
    </source>
</evidence>
<keyword evidence="2" id="KW-0472">Membrane</keyword>
<sequence>MEKIECPSKQRKNKARITINIGGLVVLGGVFVVTGLIAAAAAAAFAVKKRRRDTDMEDLPCKNEVKGSTLHQNPWSALKHLYVLTDGSTGMDTTAAIQIDSVELVSTESLILEIDVENDNFTGDDQETLLSTDDTRQEIIITSFDDCCGMEELPLPVLDSESMNEVEDSIRNDFEDNSSCLVRIEIIRQEEEVDTARIMEEETKSVNLFEEDEKGYSSEEYVTEEEAVGAEKMTAEKTVAILWVEDEEEGEEEDSSEEYAMDEGDESSEETGSASAETNAEAIWPAGSIEFGIEGEDCGGRWNTKIEELEDSIEALPPEVKSTSVNLQGSE</sequence>
<name>A0A6N2MA65_SALVM</name>